<evidence type="ECO:0000256" key="1">
    <source>
        <dbReference type="ARBA" id="ARBA00004651"/>
    </source>
</evidence>
<dbReference type="PANTHER" id="PTHR30250">
    <property type="entry name" value="PST FAMILY PREDICTED COLANIC ACID TRANSPORTER"/>
    <property type="match status" value="1"/>
</dbReference>
<evidence type="ECO:0000256" key="5">
    <source>
        <dbReference type="ARBA" id="ARBA00023136"/>
    </source>
</evidence>
<feature type="transmembrane region" description="Helical" evidence="6">
    <location>
        <begin position="268"/>
        <end position="291"/>
    </location>
</feature>
<feature type="transmembrane region" description="Helical" evidence="6">
    <location>
        <begin position="25"/>
        <end position="44"/>
    </location>
</feature>
<evidence type="ECO:0000313" key="7">
    <source>
        <dbReference type="EMBL" id="CAB4541402.1"/>
    </source>
</evidence>
<keyword evidence="2" id="KW-1003">Cell membrane</keyword>
<dbReference type="InterPro" id="IPR050833">
    <property type="entry name" value="Poly_Biosynth_Transport"/>
</dbReference>
<feature type="transmembrane region" description="Helical" evidence="6">
    <location>
        <begin position="98"/>
        <end position="121"/>
    </location>
</feature>
<feature type="transmembrane region" description="Helical" evidence="6">
    <location>
        <begin position="232"/>
        <end position="256"/>
    </location>
</feature>
<evidence type="ECO:0000256" key="6">
    <source>
        <dbReference type="SAM" id="Phobius"/>
    </source>
</evidence>
<feature type="transmembrane region" description="Helical" evidence="6">
    <location>
        <begin position="312"/>
        <end position="330"/>
    </location>
</feature>
<feature type="transmembrane region" description="Helical" evidence="6">
    <location>
        <begin position="191"/>
        <end position="211"/>
    </location>
</feature>
<dbReference type="GO" id="GO:0005886">
    <property type="term" value="C:plasma membrane"/>
    <property type="evidence" value="ECO:0007669"/>
    <property type="project" value="UniProtKB-SubCell"/>
</dbReference>
<keyword evidence="4 6" id="KW-1133">Transmembrane helix</keyword>
<feature type="transmembrane region" description="Helical" evidence="6">
    <location>
        <begin position="133"/>
        <end position="152"/>
    </location>
</feature>
<feature type="transmembrane region" description="Helical" evidence="6">
    <location>
        <begin position="164"/>
        <end position="185"/>
    </location>
</feature>
<gene>
    <name evidence="7" type="ORF">UFOPK1353_00945</name>
    <name evidence="8" type="ORF">UFOPK1826_00020</name>
</gene>
<organism evidence="7">
    <name type="scientific">freshwater metagenome</name>
    <dbReference type="NCBI Taxonomy" id="449393"/>
    <lineage>
        <taxon>unclassified sequences</taxon>
        <taxon>metagenomes</taxon>
        <taxon>ecological metagenomes</taxon>
    </lineage>
</organism>
<evidence type="ECO:0000256" key="3">
    <source>
        <dbReference type="ARBA" id="ARBA00022692"/>
    </source>
</evidence>
<name>A0A6J6BQZ3_9ZZZZ</name>
<feature type="transmembrane region" description="Helical" evidence="6">
    <location>
        <begin position="378"/>
        <end position="395"/>
    </location>
</feature>
<keyword evidence="3 6" id="KW-0812">Transmembrane</keyword>
<feature type="transmembrane region" description="Helical" evidence="6">
    <location>
        <begin position="56"/>
        <end position="77"/>
    </location>
</feature>
<evidence type="ECO:0000256" key="2">
    <source>
        <dbReference type="ARBA" id="ARBA00022475"/>
    </source>
</evidence>
<dbReference type="EMBL" id="CAEZUN010000002">
    <property type="protein sequence ID" value="CAB4590354.1"/>
    <property type="molecule type" value="Genomic_DNA"/>
</dbReference>
<sequence>MTLQNESTSSSSLETKNKRVDLPEGTIAISIGLIIAGLTIYAFFKIGQQALGQDGFKPLVSLWFVMFALAPGFFLPVEQEISRAIAHRRALGQGARPVVRKVLILCSVIVVGLIAAIAALAPFVNDNLFEGHGIVTASLAIAIAVYGVFYIIKGLCSGLGKFNSYGFIVGADGAVRVVVCLILLIAGVTQLGPYALVVVLTPLVGVLIILFSGQLKIEDGPPATWSEITPNLGLLLCGSIFAAALVNAGPITVALLGDTAPAEHVTLFGNAVLITRVPLFLFQAVQAALLPRLTRLAARGDIKEFRSGFNQLVILVFGVGVVGAVGAFAIGPNVLDLVYGGSIDRRTITLLALASGIYMMALAIAQAVIALNGHKHVAIGWSLAFLAYILTVWLVSDDLFLRVELALVSSSVVGLISFATSLRTKLRSLSPTL</sequence>
<feature type="transmembrane region" description="Helical" evidence="6">
    <location>
        <begin position="401"/>
        <end position="422"/>
    </location>
</feature>
<dbReference type="PANTHER" id="PTHR30250:SF11">
    <property type="entry name" value="O-ANTIGEN TRANSPORTER-RELATED"/>
    <property type="match status" value="1"/>
</dbReference>
<protein>
    <submittedName>
        <fullName evidence="7">Unannotated protein</fullName>
    </submittedName>
</protein>
<evidence type="ECO:0000313" key="8">
    <source>
        <dbReference type="EMBL" id="CAB4590354.1"/>
    </source>
</evidence>
<dbReference type="EMBL" id="CAEZSE010000168">
    <property type="protein sequence ID" value="CAB4541402.1"/>
    <property type="molecule type" value="Genomic_DNA"/>
</dbReference>
<accession>A0A6J6BQZ3</accession>
<dbReference type="AlphaFoldDB" id="A0A6J6BQZ3"/>
<comment type="subcellular location">
    <subcellularLocation>
        <location evidence="1">Cell membrane</location>
        <topology evidence="1">Multi-pass membrane protein</topology>
    </subcellularLocation>
</comment>
<proteinExistence type="predicted"/>
<keyword evidence="5 6" id="KW-0472">Membrane</keyword>
<feature type="transmembrane region" description="Helical" evidence="6">
    <location>
        <begin position="350"/>
        <end position="371"/>
    </location>
</feature>
<evidence type="ECO:0000256" key="4">
    <source>
        <dbReference type="ARBA" id="ARBA00022989"/>
    </source>
</evidence>
<reference evidence="7" key="1">
    <citation type="submission" date="2020-05" db="EMBL/GenBank/DDBJ databases">
        <authorList>
            <person name="Chiriac C."/>
            <person name="Salcher M."/>
            <person name="Ghai R."/>
            <person name="Kavagutti S V."/>
        </authorList>
    </citation>
    <scope>NUCLEOTIDE SEQUENCE</scope>
</reference>